<evidence type="ECO:0000313" key="3">
    <source>
        <dbReference type="Proteomes" id="UP001595075"/>
    </source>
</evidence>
<proteinExistence type="predicted"/>
<keyword evidence="1" id="KW-0812">Transmembrane</keyword>
<accession>A0ABR4C6G8</accession>
<feature type="transmembrane region" description="Helical" evidence="1">
    <location>
        <begin position="296"/>
        <end position="319"/>
    </location>
</feature>
<evidence type="ECO:0000313" key="2">
    <source>
        <dbReference type="EMBL" id="KAL2064864.1"/>
    </source>
</evidence>
<protein>
    <submittedName>
        <fullName evidence="2">Uncharacterized protein</fullName>
    </submittedName>
</protein>
<dbReference type="Proteomes" id="UP001595075">
    <property type="component" value="Unassembled WGS sequence"/>
</dbReference>
<gene>
    <name evidence="2" type="ORF">VTL71DRAFT_4004</name>
</gene>
<feature type="transmembrane region" description="Helical" evidence="1">
    <location>
        <begin position="378"/>
        <end position="399"/>
    </location>
</feature>
<keyword evidence="1" id="KW-0472">Membrane</keyword>
<feature type="transmembrane region" description="Helical" evidence="1">
    <location>
        <begin position="259"/>
        <end position="284"/>
    </location>
</feature>
<reference evidence="2 3" key="1">
    <citation type="journal article" date="2024" name="Commun. Biol.">
        <title>Comparative genomic analysis of thermophilic fungi reveals convergent evolutionary adaptations and gene losses.</title>
        <authorList>
            <person name="Steindorff A.S."/>
            <person name="Aguilar-Pontes M.V."/>
            <person name="Robinson A.J."/>
            <person name="Andreopoulos B."/>
            <person name="LaButti K."/>
            <person name="Kuo A."/>
            <person name="Mondo S."/>
            <person name="Riley R."/>
            <person name="Otillar R."/>
            <person name="Haridas S."/>
            <person name="Lipzen A."/>
            <person name="Grimwood J."/>
            <person name="Schmutz J."/>
            <person name="Clum A."/>
            <person name="Reid I.D."/>
            <person name="Moisan M.C."/>
            <person name="Butler G."/>
            <person name="Nguyen T.T.M."/>
            <person name="Dewar K."/>
            <person name="Conant G."/>
            <person name="Drula E."/>
            <person name="Henrissat B."/>
            <person name="Hansel C."/>
            <person name="Singer S."/>
            <person name="Hutchinson M.I."/>
            <person name="de Vries R.P."/>
            <person name="Natvig D.O."/>
            <person name="Powell A.J."/>
            <person name="Tsang A."/>
            <person name="Grigoriev I.V."/>
        </authorList>
    </citation>
    <scope>NUCLEOTIDE SEQUENCE [LARGE SCALE GENOMIC DNA]</scope>
    <source>
        <strain evidence="2 3">CBS 494.80</strain>
    </source>
</reference>
<evidence type="ECO:0000256" key="1">
    <source>
        <dbReference type="SAM" id="Phobius"/>
    </source>
</evidence>
<feature type="transmembrane region" description="Helical" evidence="1">
    <location>
        <begin position="56"/>
        <end position="75"/>
    </location>
</feature>
<dbReference type="EMBL" id="JAZHXI010000013">
    <property type="protein sequence ID" value="KAL2064864.1"/>
    <property type="molecule type" value="Genomic_DNA"/>
</dbReference>
<keyword evidence="1" id="KW-1133">Transmembrane helix</keyword>
<sequence>MASSNTTSAANATATGFAGDEFANNLFSDLAPLLTLFGEQVTKQFLSLSIGWADNFMLAMAPLGILTVVVSSIRVTKSRSMKALVGSFRARESRAMAEAELLSSTSDEVCELFDGNQIVRVLGEPNTQEFVYRERLRSTRGDRLESRVWNLREAWESGELRFAEIDSGNSGKFAKGLHWVTRVLRWHGQRTLVSIWQFAFVDKPSDLKDRFMKGESRPAIDSLHRDRRLVENDIINGLLQSAPNLILNVREAVAHRRELWLFAWIGIISQLSVLVFGALTTYHWKFEKGGSQIAQYGYPCTITGTLTVSLGLLLCSHVIEGSTDECKLETSASRHPSRILRIQRACVVSEQHFSSYALFNSEKSNFLRTSRLNKDREYNLVAAIGSLFAIAGFIVQFVGLRALHWSATIMQLGATIFMTAVRSYVRRGLAHDMDWESIPEGEELGWFTEYICHTQGLEVLSGAYIPYDNDPRTEERDHGPREPISELMYYSLPPKGSRKLTSAEMEELEREATTKSVSLVELLSSWSREIGGIDTPPLKIRQIIVKENAQEMVDQQSKLASMSKWGDPQSHVAQQLISAMIQIRDIIDDPDRCQQKPTIHSQDLQKISTLWNLRFILHADDSDEHRLSTPYLTNVQFELKHPDPQSDDRDPTRELRVNLGTLLSLWLRVINKRSRLPVWRLDSPSALRRNEAMERETGVNPKSFYLRIIGFENSGSEDEHQRLELMETWLETPVYRVPCPVGNSTLTRTGGVFGLWANDPLSREHLIHHHPVFGLDFSSINRLPSITVETEDELTKPNLSVQIDEFTRPTPLVENDELTEPTPLVEEKKEFTDLEIRAIISHYADQGMPWCKYLGPPLKMALSTVMANESRRTELPSTITQERIHSHHGLLRRAIHPELAINCTGTLVQNCAMEIFSAFFMEVTSSVEKLLGTTSFQKPMNDPVESLELEVDPGPARRVNDVIDNIARVLFDCGLVDTQSEGRNIIIPILSLRGLLPTHETSREKPQGPMDKYLVQI</sequence>
<comment type="caution">
    <text evidence="2">The sequence shown here is derived from an EMBL/GenBank/DDBJ whole genome shotgun (WGS) entry which is preliminary data.</text>
</comment>
<organism evidence="2 3">
    <name type="scientific">Oculimacula yallundae</name>
    <dbReference type="NCBI Taxonomy" id="86028"/>
    <lineage>
        <taxon>Eukaryota</taxon>
        <taxon>Fungi</taxon>
        <taxon>Dikarya</taxon>
        <taxon>Ascomycota</taxon>
        <taxon>Pezizomycotina</taxon>
        <taxon>Leotiomycetes</taxon>
        <taxon>Helotiales</taxon>
        <taxon>Ploettnerulaceae</taxon>
        <taxon>Oculimacula</taxon>
    </lineage>
</organism>
<keyword evidence="3" id="KW-1185">Reference proteome</keyword>
<name>A0ABR4C6G8_9HELO</name>